<evidence type="ECO:0000256" key="4">
    <source>
        <dbReference type="ARBA" id="ARBA00022475"/>
    </source>
</evidence>
<dbReference type="PANTHER" id="PTHR10336">
    <property type="entry name" value="PHOSPHOINOSITIDE-SPECIFIC PHOSPHOLIPASE C FAMILY PROTEIN"/>
    <property type="match status" value="1"/>
</dbReference>
<dbReference type="SMART" id="SM00239">
    <property type="entry name" value="C2"/>
    <property type="match status" value="1"/>
</dbReference>
<evidence type="ECO:0000256" key="8">
    <source>
        <dbReference type="ARBA" id="ARBA00023224"/>
    </source>
</evidence>
<feature type="domain" description="PI-PLC Y-box" evidence="11">
    <location>
        <begin position="332"/>
        <end position="418"/>
    </location>
</feature>
<dbReference type="PROSITE" id="PS50008">
    <property type="entry name" value="PIPLC_Y_DOMAIN"/>
    <property type="match status" value="1"/>
</dbReference>
<dbReference type="GO" id="GO:0051209">
    <property type="term" value="P:release of sequestered calcium ion into cytosol"/>
    <property type="evidence" value="ECO:0000318"/>
    <property type="project" value="GO_Central"/>
</dbReference>
<dbReference type="AlphaFoldDB" id="A0A0K9NQU2"/>
<dbReference type="InterPro" id="IPR001192">
    <property type="entry name" value="PI-PLC_fam"/>
</dbReference>
<evidence type="ECO:0000313" key="12">
    <source>
        <dbReference type="EMBL" id="KMZ58988.1"/>
    </source>
</evidence>
<dbReference type="Gene3D" id="3.20.20.190">
    <property type="entry name" value="Phosphatidylinositol (PI) phosphodiesterase"/>
    <property type="match status" value="1"/>
</dbReference>
<keyword evidence="5 9" id="KW-0378">Hydrolase</keyword>
<evidence type="ECO:0000256" key="5">
    <source>
        <dbReference type="ARBA" id="ARBA00022801"/>
    </source>
</evidence>
<dbReference type="Gene3D" id="2.60.40.150">
    <property type="entry name" value="C2 domain"/>
    <property type="match status" value="1"/>
</dbReference>
<evidence type="ECO:0000256" key="1">
    <source>
        <dbReference type="ARBA" id="ARBA00001195"/>
    </source>
</evidence>
<evidence type="ECO:0000256" key="7">
    <source>
        <dbReference type="ARBA" id="ARBA00023136"/>
    </source>
</evidence>
<accession>A0A0K9NQU2</accession>
<keyword evidence="4" id="KW-1003">Cell membrane</keyword>
<dbReference type="Pfam" id="PF00388">
    <property type="entry name" value="PI-PLC-X"/>
    <property type="match status" value="1"/>
</dbReference>
<dbReference type="InterPro" id="IPR000909">
    <property type="entry name" value="PLipase_C_PInositol-sp_X_dom"/>
</dbReference>
<dbReference type="STRING" id="29655.A0A0K9NQU2"/>
<evidence type="ECO:0000313" key="13">
    <source>
        <dbReference type="Proteomes" id="UP000036987"/>
    </source>
</evidence>
<dbReference type="InterPro" id="IPR017946">
    <property type="entry name" value="PLC-like_Pdiesterase_TIM-brl"/>
</dbReference>
<evidence type="ECO:0000256" key="6">
    <source>
        <dbReference type="ARBA" id="ARBA00022963"/>
    </source>
</evidence>
<protein>
    <recommendedName>
        <fullName evidence="3 9">Phosphoinositide phospholipase C</fullName>
        <ecNumber evidence="3 9">3.1.4.11</ecNumber>
    </recommendedName>
</protein>
<comment type="caution">
    <text evidence="12">The sequence shown here is derived from an EMBL/GenBank/DDBJ whole genome shotgun (WGS) entry which is preliminary data.</text>
</comment>
<dbReference type="OMA" id="GAPYMGI"/>
<dbReference type="CDD" id="cd00275">
    <property type="entry name" value="C2_PLC_like"/>
    <property type="match status" value="1"/>
</dbReference>
<dbReference type="InterPro" id="IPR000008">
    <property type="entry name" value="C2_dom"/>
</dbReference>
<dbReference type="PROSITE" id="PS50004">
    <property type="entry name" value="C2"/>
    <property type="match status" value="1"/>
</dbReference>
<dbReference type="EC" id="3.1.4.11" evidence="3 9"/>
<keyword evidence="6 9" id="KW-0442">Lipid degradation</keyword>
<dbReference type="PROSITE" id="PS50007">
    <property type="entry name" value="PIPLC_X_DOMAIN"/>
    <property type="match status" value="1"/>
</dbReference>
<dbReference type="PANTHER" id="PTHR10336:SF204">
    <property type="entry name" value="PHOSPHOINOSITIDE PHOSPHOLIPASE C 4-RELATED"/>
    <property type="match status" value="1"/>
</dbReference>
<gene>
    <name evidence="12" type="ORF">ZOSMA_70G00030</name>
</gene>
<dbReference type="GO" id="GO:0005886">
    <property type="term" value="C:plasma membrane"/>
    <property type="evidence" value="ECO:0000318"/>
    <property type="project" value="GO_Central"/>
</dbReference>
<dbReference type="GO" id="GO:0016042">
    <property type="term" value="P:lipid catabolic process"/>
    <property type="evidence" value="ECO:0007669"/>
    <property type="project" value="UniProtKB-KW"/>
</dbReference>
<reference evidence="13" key="1">
    <citation type="journal article" date="2016" name="Nature">
        <title>The genome of the seagrass Zostera marina reveals angiosperm adaptation to the sea.</title>
        <authorList>
            <person name="Olsen J.L."/>
            <person name="Rouze P."/>
            <person name="Verhelst B."/>
            <person name="Lin Y.-C."/>
            <person name="Bayer T."/>
            <person name="Collen J."/>
            <person name="Dattolo E."/>
            <person name="De Paoli E."/>
            <person name="Dittami S."/>
            <person name="Maumus F."/>
            <person name="Michel G."/>
            <person name="Kersting A."/>
            <person name="Lauritano C."/>
            <person name="Lohaus R."/>
            <person name="Toepel M."/>
            <person name="Tonon T."/>
            <person name="Vanneste K."/>
            <person name="Amirebrahimi M."/>
            <person name="Brakel J."/>
            <person name="Bostroem C."/>
            <person name="Chovatia M."/>
            <person name="Grimwood J."/>
            <person name="Jenkins J.W."/>
            <person name="Jueterbock A."/>
            <person name="Mraz A."/>
            <person name="Stam W.T."/>
            <person name="Tice H."/>
            <person name="Bornberg-Bauer E."/>
            <person name="Green P.J."/>
            <person name="Pearson G.A."/>
            <person name="Procaccini G."/>
            <person name="Duarte C.M."/>
            <person name="Schmutz J."/>
            <person name="Reusch T.B.H."/>
            <person name="Van de Peer Y."/>
        </authorList>
    </citation>
    <scope>NUCLEOTIDE SEQUENCE [LARGE SCALE GENOMIC DNA]</scope>
    <source>
        <strain evidence="13">cv. Finnish</strain>
    </source>
</reference>
<dbReference type="Pfam" id="PF00168">
    <property type="entry name" value="C2"/>
    <property type="match status" value="1"/>
</dbReference>
<feature type="domain" description="C2" evidence="10">
    <location>
        <begin position="422"/>
        <end position="549"/>
    </location>
</feature>
<dbReference type="SUPFAM" id="SSF51695">
    <property type="entry name" value="PLC-like phosphodiesterases"/>
    <property type="match status" value="1"/>
</dbReference>
<evidence type="ECO:0000256" key="9">
    <source>
        <dbReference type="RuleBase" id="RU361133"/>
    </source>
</evidence>
<dbReference type="GO" id="GO:0004435">
    <property type="term" value="F:phosphatidylinositol-4,5-bisphosphate phospholipase C activity"/>
    <property type="evidence" value="ECO:0000318"/>
    <property type="project" value="GO_Central"/>
</dbReference>
<dbReference type="SUPFAM" id="SSF49562">
    <property type="entry name" value="C2 domain (Calcium/lipid-binding domain, CaLB)"/>
    <property type="match status" value="1"/>
</dbReference>
<comment type="subcellular location">
    <subcellularLocation>
        <location evidence="2">Cell membrane</location>
        <topology evidence="2">Peripheral membrane protein</topology>
    </subcellularLocation>
</comment>
<dbReference type="SMART" id="SM00149">
    <property type="entry name" value="PLCYc"/>
    <property type="match status" value="1"/>
</dbReference>
<dbReference type="PRINTS" id="PR00390">
    <property type="entry name" value="PHPHLIPASEC"/>
</dbReference>
<organism evidence="12 13">
    <name type="scientific">Zostera marina</name>
    <name type="common">Eelgrass</name>
    <dbReference type="NCBI Taxonomy" id="29655"/>
    <lineage>
        <taxon>Eukaryota</taxon>
        <taxon>Viridiplantae</taxon>
        <taxon>Streptophyta</taxon>
        <taxon>Embryophyta</taxon>
        <taxon>Tracheophyta</taxon>
        <taxon>Spermatophyta</taxon>
        <taxon>Magnoliopsida</taxon>
        <taxon>Liliopsida</taxon>
        <taxon>Zosteraceae</taxon>
        <taxon>Zostera</taxon>
    </lineage>
</organism>
<evidence type="ECO:0000259" key="11">
    <source>
        <dbReference type="PROSITE" id="PS50008"/>
    </source>
</evidence>
<proteinExistence type="predicted"/>
<keyword evidence="9" id="KW-0443">Lipid metabolism</keyword>
<dbReference type="InterPro" id="IPR035892">
    <property type="entry name" value="C2_domain_sf"/>
</dbReference>
<keyword evidence="7" id="KW-0472">Membrane</keyword>
<dbReference type="FunFam" id="2.60.40.150:FF:000060">
    <property type="entry name" value="Phosphoinositide phospholipase C"/>
    <property type="match status" value="1"/>
</dbReference>
<dbReference type="EMBL" id="LFYR01001823">
    <property type="protein sequence ID" value="KMZ58988.1"/>
    <property type="molecule type" value="Genomic_DNA"/>
</dbReference>
<dbReference type="Proteomes" id="UP000036987">
    <property type="component" value="Unassembled WGS sequence"/>
</dbReference>
<evidence type="ECO:0000259" key="10">
    <source>
        <dbReference type="PROSITE" id="PS50004"/>
    </source>
</evidence>
<comment type="catalytic activity">
    <reaction evidence="1 9">
        <text>a 1,2-diacyl-sn-glycero-3-phospho-(1D-myo-inositol-4,5-bisphosphate) + H2O = 1D-myo-inositol 1,4,5-trisphosphate + a 1,2-diacyl-sn-glycerol + H(+)</text>
        <dbReference type="Rhea" id="RHEA:33179"/>
        <dbReference type="ChEBI" id="CHEBI:15377"/>
        <dbReference type="ChEBI" id="CHEBI:15378"/>
        <dbReference type="ChEBI" id="CHEBI:17815"/>
        <dbReference type="ChEBI" id="CHEBI:58456"/>
        <dbReference type="ChEBI" id="CHEBI:203600"/>
        <dbReference type="EC" id="3.1.4.11"/>
    </reaction>
</comment>
<dbReference type="InterPro" id="IPR001711">
    <property type="entry name" value="PLipase_C_Pinositol-sp_Y"/>
</dbReference>
<dbReference type="GO" id="GO:0048015">
    <property type="term" value="P:phosphatidylinositol-mediated signaling"/>
    <property type="evidence" value="ECO:0000318"/>
    <property type="project" value="GO_Central"/>
</dbReference>
<keyword evidence="13" id="KW-1185">Reference proteome</keyword>
<sequence length="567" mass="64009">MSGSGSCVSVLDDDVMEAFAAFSDDGFQMHVDDLRRFLIDRQGTAEEDASDEAELIFQIFRLKKPEFLVTDFNQFLFDTELNPPIKSQVREDMSSPLSHYYIYTGHNSYLTGNQLNSDSCVAPIEKALQDGVKVIELDIWPNSTKDDVDVFHGMTLTSSVKFDDCLKTIKNNAFFASPNCVVITLEDHITPHLQEKAAKMITKTFGDLLFYPESQTTTTFPSPQFLMNRIIISTKLPEECPKSKGKKNKEVKGISKSMKILSNEARCKTDPHYNKSLSLPNDMGCNAKSNEDDQNFLHASKYSQIIAIKAGKPKGGLKEALRIDPNNVRRLSLSEQQLQDASGSYGSDIVRFTQKNILRIYPKGTRVDSSNYNPFIGWMHGAQMVAFNMQGYGRELWQMQGFFRANGGSGYVKKPEFLMKVDSNNNVFNPQENQTVKKTLKVKVYRSCGWRSDFSETHFEAFSPPDFYTRVGIAGVPADKVMKKTKSVQDSWTPVWNEEFSFPLKVPELAVVRIEVHDYDIGTTDDFGGQTCLPVSSLRPGIRSVPLFNFQGIKLDCVKILMKFEFC</sequence>
<name>A0A0K9NQU2_ZOSMR</name>
<dbReference type="GO" id="GO:0006950">
    <property type="term" value="P:response to stress"/>
    <property type="evidence" value="ECO:0007669"/>
    <property type="project" value="UniProtKB-ARBA"/>
</dbReference>
<keyword evidence="8" id="KW-0807">Transducer</keyword>
<dbReference type="Pfam" id="PF00387">
    <property type="entry name" value="PI-PLC-Y"/>
    <property type="match status" value="1"/>
</dbReference>
<evidence type="ECO:0000256" key="2">
    <source>
        <dbReference type="ARBA" id="ARBA00004202"/>
    </source>
</evidence>
<dbReference type="SMART" id="SM00148">
    <property type="entry name" value="PLCXc"/>
    <property type="match status" value="1"/>
</dbReference>
<evidence type="ECO:0000256" key="3">
    <source>
        <dbReference type="ARBA" id="ARBA00012368"/>
    </source>
</evidence>
<dbReference type="OrthoDB" id="269822at2759"/>